<proteinExistence type="predicted"/>
<keyword evidence="1" id="KW-1133">Transmembrane helix</keyword>
<reference evidence="2 3" key="1">
    <citation type="submission" date="2019-02" db="EMBL/GenBank/DDBJ databases">
        <title>Complete Genome Sequence and Methylome Analysis of free living Spirochaetas.</title>
        <authorList>
            <person name="Fomenkov A."/>
            <person name="Dubinina G."/>
            <person name="Leshcheva N."/>
            <person name="Mikheeva N."/>
            <person name="Grabovich M."/>
            <person name="Vincze T."/>
            <person name="Roberts R.J."/>
        </authorList>
    </citation>
    <scope>NUCLEOTIDE SEQUENCE [LARGE SCALE GENOMIC DNA]</scope>
    <source>
        <strain evidence="2 3">K2</strain>
    </source>
</reference>
<dbReference type="RefSeq" id="WP_149484580.1">
    <property type="nucleotide sequence ID" value="NZ_CP036150.1"/>
</dbReference>
<evidence type="ECO:0000313" key="2">
    <source>
        <dbReference type="EMBL" id="QEN06497.1"/>
    </source>
</evidence>
<dbReference type="KEGG" id="ock:EXM22_00255"/>
<organism evidence="2 3">
    <name type="scientific">Oceanispirochaeta crateris</name>
    <dbReference type="NCBI Taxonomy" id="2518645"/>
    <lineage>
        <taxon>Bacteria</taxon>
        <taxon>Pseudomonadati</taxon>
        <taxon>Spirochaetota</taxon>
        <taxon>Spirochaetia</taxon>
        <taxon>Spirochaetales</taxon>
        <taxon>Spirochaetaceae</taxon>
        <taxon>Oceanispirochaeta</taxon>
    </lineage>
</organism>
<evidence type="ECO:0000256" key="1">
    <source>
        <dbReference type="SAM" id="Phobius"/>
    </source>
</evidence>
<evidence type="ECO:0000313" key="3">
    <source>
        <dbReference type="Proteomes" id="UP000324209"/>
    </source>
</evidence>
<keyword evidence="1" id="KW-0472">Membrane</keyword>
<dbReference type="Proteomes" id="UP000324209">
    <property type="component" value="Chromosome"/>
</dbReference>
<name>A0A5C1QGE3_9SPIO</name>
<gene>
    <name evidence="2" type="ORF">EXM22_00255</name>
</gene>
<keyword evidence="1" id="KW-0812">Transmembrane</keyword>
<dbReference type="EMBL" id="CP036150">
    <property type="protein sequence ID" value="QEN06497.1"/>
    <property type="molecule type" value="Genomic_DNA"/>
</dbReference>
<dbReference type="AlphaFoldDB" id="A0A5C1QGE3"/>
<keyword evidence="3" id="KW-1185">Reference proteome</keyword>
<sequence length="312" mass="35967">MKQQTILEAIAQGFQKNTEEYILQISIIIGLFILMILSSILFNILFRKKRYRIWEQEYEDMIRKYDLTINEIDFIDELTPFLVDQKRKTLILKNLNTYLNALALWKKKNPAEDLYSDRLMKKLFGKDSKDLQNQKTSLYGPGRPARYIDPEGRTFSGVIASTDTHSMTLKNVIEMDIREKSGRGQLFIQDYKGIISKPVSSFKILEKASLLVNIGEIPLEKKVSLSDIYILLPGKEKPVKTTLIKLEKGTGIILAPDMKLGLGQALKLSFRVDLDTSFNVNALITGISLNKRYIRLKFGYLKRAEKSKKKYR</sequence>
<feature type="transmembrane region" description="Helical" evidence="1">
    <location>
        <begin position="21"/>
        <end position="46"/>
    </location>
</feature>
<accession>A0A5C1QGE3</accession>
<protein>
    <submittedName>
        <fullName evidence="2">Uncharacterized protein</fullName>
    </submittedName>
</protein>